<accession>A0A8J2K221</accession>
<sequence length="380" mass="43805">YLPIIIKEHRRLIHHIALFQCHVPAALNRTRHSMFEHLLAHPGAKCNSNELPPEWIQYCFTFEISLNYGSEGQDFPDHVGRPIGEDEDEDNYFVLEVHYENPDDAPFVDSSGVKVVYTDNLRPYDTGAIVLGQRVTPFTFIPPKQENFKIKGFCSGVCTRKGFPETGITAFSILLHGHTHTRRLILRHIRNGIELPPLARDNHYDFNYQQYKRLPHEVEILPGDELILECDYDNDSDNYVVGGLSARREMCLGMIMHYPKSSLVDCRSQYEFNSFFHKLGFRLVNGQILNELSLPYDPKNAVGDKDATPLDDANVLFIKTQQEEVNYTLFDDLYTMTKYHVNTTVGSVLKHRKWRSPKDEIASKWSDSLHYMHCVSQGGR</sequence>
<feature type="domain" description="Copper type II ascorbate-dependent monooxygenase N-terminal" evidence="4">
    <location>
        <begin position="2"/>
        <end position="104"/>
    </location>
</feature>
<keyword evidence="2" id="KW-1015">Disulfide bond</keyword>
<dbReference type="InterPro" id="IPR024548">
    <property type="entry name" value="Cu2_monoox_C"/>
</dbReference>
<dbReference type="AlphaFoldDB" id="A0A8J2K221"/>
<evidence type="ECO:0000313" key="6">
    <source>
        <dbReference type="EMBL" id="CAG7731370.1"/>
    </source>
</evidence>
<dbReference type="PANTHER" id="PTHR10157:SF23">
    <property type="entry name" value="MOXD1 HOMOLOG 1"/>
    <property type="match status" value="1"/>
</dbReference>
<feature type="domain" description="Copper type II ascorbate-dependent monooxygenase C-terminal" evidence="5">
    <location>
        <begin position="124"/>
        <end position="275"/>
    </location>
</feature>
<dbReference type="OrthoDB" id="19261at2759"/>
<keyword evidence="3" id="KW-0325">Glycoprotein</keyword>
<dbReference type="Proteomes" id="UP000708208">
    <property type="component" value="Unassembled WGS sequence"/>
</dbReference>
<feature type="non-terminal residue" evidence="6">
    <location>
        <position position="1"/>
    </location>
</feature>
<comment type="similarity">
    <text evidence="1">Belongs to the copper type II ascorbate-dependent monooxygenase family.</text>
</comment>
<dbReference type="PANTHER" id="PTHR10157">
    <property type="entry name" value="DOPAMINE BETA HYDROXYLASE RELATED"/>
    <property type="match status" value="1"/>
</dbReference>
<evidence type="ECO:0000259" key="4">
    <source>
        <dbReference type="Pfam" id="PF01082"/>
    </source>
</evidence>
<dbReference type="Pfam" id="PF03712">
    <property type="entry name" value="Cu2_monoox_C"/>
    <property type="match status" value="1"/>
</dbReference>
<evidence type="ECO:0000259" key="5">
    <source>
        <dbReference type="Pfam" id="PF03712"/>
    </source>
</evidence>
<protein>
    <submittedName>
        <fullName evidence="6">Uncharacterized protein</fullName>
    </submittedName>
</protein>
<proteinExistence type="inferred from homology"/>
<dbReference type="InterPro" id="IPR000323">
    <property type="entry name" value="Cu2_ascorb_mOase_N"/>
</dbReference>
<name>A0A8J2K221_9HEXA</name>
<reference evidence="6" key="1">
    <citation type="submission" date="2021-06" db="EMBL/GenBank/DDBJ databases">
        <authorList>
            <person name="Hodson N. C."/>
            <person name="Mongue J. A."/>
            <person name="Jaron S. K."/>
        </authorList>
    </citation>
    <scope>NUCLEOTIDE SEQUENCE</scope>
</reference>
<evidence type="ECO:0000256" key="2">
    <source>
        <dbReference type="ARBA" id="ARBA00023157"/>
    </source>
</evidence>
<gene>
    <name evidence="6" type="ORF">AFUS01_LOCUS19965</name>
</gene>
<dbReference type="InterPro" id="IPR000945">
    <property type="entry name" value="DBH-like"/>
</dbReference>
<dbReference type="FunFam" id="2.60.120.230:FF:000001">
    <property type="entry name" value="Monooxygenase, DBH-like 1"/>
    <property type="match status" value="1"/>
</dbReference>
<dbReference type="Pfam" id="PF01082">
    <property type="entry name" value="Cu2_monooxygen"/>
    <property type="match status" value="1"/>
</dbReference>
<organism evidence="6 7">
    <name type="scientific">Allacma fusca</name>
    <dbReference type="NCBI Taxonomy" id="39272"/>
    <lineage>
        <taxon>Eukaryota</taxon>
        <taxon>Metazoa</taxon>
        <taxon>Ecdysozoa</taxon>
        <taxon>Arthropoda</taxon>
        <taxon>Hexapoda</taxon>
        <taxon>Collembola</taxon>
        <taxon>Symphypleona</taxon>
        <taxon>Sminthuridae</taxon>
        <taxon>Allacma</taxon>
    </lineage>
</organism>
<comment type="caution">
    <text evidence="6">The sequence shown here is derived from an EMBL/GenBank/DDBJ whole genome shotgun (WGS) entry which is preliminary data.</text>
</comment>
<evidence type="ECO:0000313" key="7">
    <source>
        <dbReference type="Proteomes" id="UP000708208"/>
    </source>
</evidence>
<dbReference type="GO" id="GO:0004500">
    <property type="term" value="F:dopamine beta-monooxygenase activity"/>
    <property type="evidence" value="ECO:0007669"/>
    <property type="project" value="InterPro"/>
</dbReference>
<keyword evidence="7" id="KW-1185">Reference proteome</keyword>
<dbReference type="EMBL" id="CAJVCH010211208">
    <property type="protein sequence ID" value="CAG7731370.1"/>
    <property type="molecule type" value="Genomic_DNA"/>
</dbReference>
<feature type="non-terminal residue" evidence="6">
    <location>
        <position position="380"/>
    </location>
</feature>
<evidence type="ECO:0000256" key="3">
    <source>
        <dbReference type="ARBA" id="ARBA00023180"/>
    </source>
</evidence>
<dbReference type="GO" id="GO:0005507">
    <property type="term" value="F:copper ion binding"/>
    <property type="evidence" value="ECO:0007669"/>
    <property type="project" value="InterPro"/>
</dbReference>
<evidence type="ECO:0000256" key="1">
    <source>
        <dbReference type="ARBA" id="ARBA00010676"/>
    </source>
</evidence>